<dbReference type="InterPro" id="IPR036388">
    <property type="entry name" value="WH-like_DNA-bd_sf"/>
</dbReference>
<evidence type="ECO:0000256" key="2">
    <source>
        <dbReference type="ARBA" id="ARBA00023015"/>
    </source>
</evidence>
<accession>A0A917GZ34</accession>
<dbReference type="GO" id="GO:0016987">
    <property type="term" value="F:sigma factor activity"/>
    <property type="evidence" value="ECO:0007669"/>
    <property type="project" value="UniProtKB-KW"/>
</dbReference>
<keyword evidence="2" id="KW-0805">Transcription regulation</keyword>
<evidence type="ECO:0000256" key="5">
    <source>
        <dbReference type="ARBA" id="ARBA00023163"/>
    </source>
</evidence>
<evidence type="ECO:0000256" key="1">
    <source>
        <dbReference type="ARBA" id="ARBA00010641"/>
    </source>
</evidence>
<comment type="similarity">
    <text evidence="1">Belongs to the sigma-70 factor family. ECF subfamily.</text>
</comment>
<keyword evidence="9" id="KW-1185">Reference proteome</keyword>
<dbReference type="Pfam" id="PF08281">
    <property type="entry name" value="Sigma70_r4_2"/>
    <property type="match status" value="1"/>
</dbReference>
<feature type="domain" description="RNA polymerase sigma factor 70 region 4 type 2" evidence="7">
    <location>
        <begin position="150"/>
        <end position="202"/>
    </location>
</feature>
<reference evidence="8" key="2">
    <citation type="submission" date="2020-09" db="EMBL/GenBank/DDBJ databases">
        <authorList>
            <person name="Sun Q."/>
            <person name="Zhou Y."/>
        </authorList>
    </citation>
    <scope>NUCLEOTIDE SEQUENCE</scope>
    <source>
        <strain evidence="8">CGMCC 1.12997</strain>
    </source>
</reference>
<comment type="caution">
    <text evidence="8">The sequence shown here is derived from an EMBL/GenBank/DDBJ whole genome shotgun (WGS) entry which is preliminary data.</text>
</comment>
<evidence type="ECO:0000259" key="7">
    <source>
        <dbReference type="Pfam" id="PF08281"/>
    </source>
</evidence>
<keyword evidence="5" id="KW-0804">Transcription</keyword>
<sequence length="232" mass="25761">MQAGIVMGHLASVIGVSTEDAALVADLKAGSEDAFAILIAQYHQPLYSLIARSINDPADAADITQEVFIKVFRSIRSFNGDASLRTWLYRIAVHEASNQRRWWSRHKKQEVTIDSPFDHEEDGNGVCLSATLADDGNSPFDNVAQSEVRERVEAALRQIPETFRTVVVLREIEGFAYEEIAEILDVNLGTVKSRLTRGRSALRALILAERTVRQNNSASSFAMHSSEEMVTQ</sequence>
<dbReference type="PANTHER" id="PTHR43133">
    <property type="entry name" value="RNA POLYMERASE ECF-TYPE SIGMA FACTO"/>
    <property type="match status" value="1"/>
</dbReference>
<dbReference type="GO" id="GO:0003677">
    <property type="term" value="F:DNA binding"/>
    <property type="evidence" value="ECO:0007669"/>
    <property type="project" value="UniProtKB-KW"/>
</dbReference>
<dbReference type="EMBL" id="BMGT01000001">
    <property type="protein sequence ID" value="GGG62707.1"/>
    <property type="molecule type" value="Genomic_DNA"/>
</dbReference>
<dbReference type="Gene3D" id="1.10.1740.10">
    <property type="match status" value="1"/>
</dbReference>
<evidence type="ECO:0000259" key="6">
    <source>
        <dbReference type="Pfam" id="PF04542"/>
    </source>
</evidence>
<protein>
    <submittedName>
        <fullName evidence="8">RNA polymerase sigma factor</fullName>
    </submittedName>
</protein>
<dbReference type="AlphaFoldDB" id="A0A917GZ34"/>
<name>A0A917GZ34_9BACT</name>
<dbReference type="Pfam" id="PF04542">
    <property type="entry name" value="Sigma70_r2"/>
    <property type="match status" value="1"/>
</dbReference>
<dbReference type="GO" id="GO:0006352">
    <property type="term" value="P:DNA-templated transcription initiation"/>
    <property type="evidence" value="ECO:0007669"/>
    <property type="project" value="InterPro"/>
</dbReference>
<evidence type="ECO:0000313" key="9">
    <source>
        <dbReference type="Proteomes" id="UP000647241"/>
    </source>
</evidence>
<dbReference type="InterPro" id="IPR014284">
    <property type="entry name" value="RNA_pol_sigma-70_dom"/>
</dbReference>
<feature type="domain" description="RNA polymerase sigma-70 region 2" evidence="6">
    <location>
        <begin position="38"/>
        <end position="101"/>
    </location>
</feature>
<evidence type="ECO:0000256" key="3">
    <source>
        <dbReference type="ARBA" id="ARBA00023082"/>
    </source>
</evidence>
<dbReference type="PANTHER" id="PTHR43133:SF8">
    <property type="entry name" value="RNA POLYMERASE SIGMA FACTOR HI_1459-RELATED"/>
    <property type="match status" value="1"/>
</dbReference>
<dbReference type="CDD" id="cd06171">
    <property type="entry name" value="Sigma70_r4"/>
    <property type="match status" value="1"/>
</dbReference>
<keyword evidence="3" id="KW-0731">Sigma factor</keyword>
<proteinExistence type="inferred from homology"/>
<dbReference type="NCBIfam" id="TIGR02937">
    <property type="entry name" value="sigma70-ECF"/>
    <property type="match status" value="1"/>
</dbReference>
<dbReference type="SUPFAM" id="SSF88659">
    <property type="entry name" value="Sigma3 and sigma4 domains of RNA polymerase sigma factors"/>
    <property type="match status" value="1"/>
</dbReference>
<dbReference type="Proteomes" id="UP000647241">
    <property type="component" value="Unassembled WGS sequence"/>
</dbReference>
<organism evidence="8 9">
    <name type="scientific">Edaphobacter dinghuensis</name>
    <dbReference type="NCBI Taxonomy" id="1560005"/>
    <lineage>
        <taxon>Bacteria</taxon>
        <taxon>Pseudomonadati</taxon>
        <taxon>Acidobacteriota</taxon>
        <taxon>Terriglobia</taxon>
        <taxon>Terriglobales</taxon>
        <taxon>Acidobacteriaceae</taxon>
        <taxon>Edaphobacter</taxon>
    </lineage>
</organism>
<dbReference type="InterPro" id="IPR013325">
    <property type="entry name" value="RNA_pol_sigma_r2"/>
</dbReference>
<dbReference type="SUPFAM" id="SSF88946">
    <property type="entry name" value="Sigma2 domain of RNA polymerase sigma factors"/>
    <property type="match status" value="1"/>
</dbReference>
<dbReference type="InterPro" id="IPR013324">
    <property type="entry name" value="RNA_pol_sigma_r3/r4-like"/>
</dbReference>
<dbReference type="InterPro" id="IPR039425">
    <property type="entry name" value="RNA_pol_sigma-70-like"/>
</dbReference>
<keyword evidence="4" id="KW-0238">DNA-binding</keyword>
<evidence type="ECO:0000313" key="8">
    <source>
        <dbReference type="EMBL" id="GGG62707.1"/>
    </source>
</evidence>
<dbReference type="Gene3D" id="1.10.10.10">
    <property type="entry name" value="Winged helix-like DNA-binding domain superfamily/Winged helix DNA-binding domain"/>
    <property type="match status" value="1"/>
</dbReference>
<evidence type="ECO:0000256" key="4">
    <source>
        <dbReference type="ARBA" id="ARBA00023125"/>
    </source>
</evidence>
<dbReference type="InterPro" id="IPR013249">
    <property type="entry name" value="RNA_pol_sigma70_r4_t2"/>
</dbReference>
<dbReference type="InterPro" id="IPR007627">
    <property type="entry name" value="RNA_pol_sigma70_r2"/>
</dbReference>
<reference evidence="8" key="1">
    <citation type="journal article" date="2014" name="Int. J. Syst. Evol. Microbiol.">
        <title>Complete genome sequence of Corynebacterium casei LMG S-19264T (=DSM 44701T), isolated from a smear-ripened cheese.</title>
        <authorList>
            <consortium name="US DOE Joint Genome Institute (JGI-PGF)"/>
            <person name="Walter F."/>
            <person name="Albersmeier A."/>
            <person name="Kalinowski J."/>
            <person name="Ruckert C."/>
        </authorList>
    </citation>
    <scope>NUCLEOTIDE SEQUENCE</scope>
    <source>
        <strain evidence="8">CGMCC 1.12997</strain>
    </source>
</reference>
<gene>
    <name evidence="8" type="primary">sigE</name>
    <name evidence="8" type="ORF">GCM10011585_00170</name>
</gene>